<dbReference type="PANTHER" id="PTHR23112:SF0">
    <property type="entry name" value="TRANSMEMBRANE PROTEIN 116"/>
    <property type="match status" value="1"/>
</dbReference>
<keyword evidence="3 5" id="KW-1133">Transmembrane helix</keyword>
<evidence type="ECO:0000256" key="1">
    <source>
        <dbReference type="ARBA" id="ARBA00004141"/>
    </source>
</evidence>
<keyword evidence="7" id="KW-1185">Reference proteome</keyword>
<dbReference type="GO" id="GO:0004930">
    <property type="term" value="F:G protein-coupled receptor activity"/>
    <property type="evidence" value="ECO:0007669"/>
    <property type="project" value="TreeGrafter"/>
</dbReference>
<dbReference type="GeneID" id="42003843"/>
<dbReference type="EMBL" id="QEAO01000011">
    <property type="protein sequence ID" value="TPX34840.1"/>
    <property type="molecule type" value="Genomic_DNA"/>
</dbReference>
<dbReference type="AlphaFoldDB" id="A0A507BZZ0"/>
<comment type="subcellular location">
    <subcellularLocation>
        <location evidence="1">Membrane</location>
        <topology evidence="1">Multi-pass membrane protein</topology>
    </subcellularLocation>
</comment>
<feature type="transmembrane region" description="Helical" evidence="5">
    <location>
        <begin position="87"/>
        <end position="109"/>
    </location>
</feature>
<name>A0A507BZZ0_9FUNG</name>
<dbReference type="PANTHER" id="PTHR23112">
    <property type="entry name" value="G PROTEIN-COUPLED RECEPTOR 157-RELATED"/>
    <property type="match status" value="1"/>
</dbReference>
<evidence type="ECO:0000313" key="6">
    <source>
        <dbReference type="EMBL" id="TPX34840.1"/>
    </source>
</evidence>
<organism evidence="6 7">
    <name type="scientific">Synchytrium microbalum</name>
    <dbReference type="NCBI Taxonomy" id="1806994"/>
    <lineage>
        <taxon>Eukaryota</taxon>
        <taxon>Fungi</taxon>
        <taxon>Fungi incertae sedis</taxon>
        <taxon>Chytridiomycota</taxon>
        <taxon>Chytridiomycota incertae sedis</taxon>
        <taxon>Chytridiomycetes</taxon>
        <taxon>Synchytriales</taxon>
        <taxon>Synchytriaceae</taxon>
        <taxon>Synchytrium</taxon>
    </lineage>
</organism>
<evidence type="ECO:0000256" key="5">
    <source>
        <dbReference type="SAM" id="Phobius"/>
    </source>
</evidence>
<accession>A0A507BZZ0</accession>
<evidence type="ECO:0000313" key="7">
    <source>
        <dbReference type="Proteomes" id="UP000319731"/>
    </source>
</evidence>
<dbReference type="GO" id="GO:0005886">
    <property type="term" value="C:plasma membrane"/>
    <property type="evidence" value="ECO:0007669"/>
    <property type="project" value="TreeGrafter"/>
</dbReference>
<evidence type="ECO:0000256" key="4">
    <source>
        <dbReference type="ARBA" id="ARBA00023136"/>
    </source>
</evidence>
<feature type="transmembrane region" description="Helical" evidence="5">
    <location>
        <begin position="13"/>
        <end position="35"/>
    </location>
</feature>
<protein>
    <recommendedName>
        <fullName evidence="8">G-protein coupled receptors family 1 profile domain-containing protein</fullName>
    </recommendedName>
</protein>
<keyword evidence="2 5" id="KW-0812">Transmembrane</keyword>
<dbReference type="RefSeq" id="XP_031025478.1">
    <property type="nucleotide sequence ID" value="XM_031168546.1"/>
</dbReference>
<keyword evidence="4 5" id="KW-0472">Membrane</keyword>
<evidence type="ECO:0008006" key="8">
    <source>
        <dbReference type="Google" id="ProtNLM"/>
    </source>
</evidence>
<reference evidence="6 7" key="1">
    <citation type="journal article" date="2019" name="Sci. Rep.">
        <title>Comparative genomics of chytrid fungi reveal insights into the obligate biotrophic and pathogenic lifestyle of Synchytrium endobioticum.</title>
        <authorList>
            <person name="van de Vossenberg B.T.L.H."/>
            <person name="Warris S."/>
            <person name="Nguyen H.D.T."/>
            <person name="van Gent-Pelzer M.P.E."/>
            <person name="Joly D.L."/>
            <person name="van de Geest H.C."/>
            <person name="Bonants P.J.M."/>
            <person name="Smith D.S."/>
            <person name="Levesque C.A."/>
            <person name="van der Lee T.A.J."/>
        </authorList>
    </citation>
    <scope>NUCLEOTIDE SEQUENCE [LARGE SCALE GENOMIC DNA]</scope>
    <source>
        <strain evidence="6 7">JEL517</strain>
    </source>
</reference>
<evidence type="ECO:0000256" key="2">
    <source>
        <dbReference type="ARBA" id="ARBA00022692"/>
    </source>
</evidence>
<dbReference type="SUPFAM" id="SSF81321">
    <property type="entry name" value="Family A G protein-coupled receptor-like"/>
    <property type="match status" value="1"/>
</dbReference>
<gene>
    <name evidence="6" type="ORF">SmJEL517_g02618</name>
</gene>
<proteinExistence type="predicted"/>
<sequence length="115" mass="12459">MGFTDGQLLSLNVSVQVTAILSIIGALTVLGHIWYDVKRRQQNRITAFLALSDLLTALSTVFAQYPISGFLSSGYPTVSSTACVAQAFGIQTFFIASACWQVVALYLFVLQQTGF</sequence>
<dbReference type="Gene3D" id="1.20.1070.10">
    <property type="entry name" value="Rhodopsin 7-helix transmembrane proteins"/>
    <property type="match status" value="1"/>
</dbReference>
<feature type="transmembrane region" description="Helical" evidence="5">
    <location>
        <begin position="47"/>
        <end position="67"/>
    </location>
</feature>
<comment type="caution">
    <text evidence="6">The sequence shown here is derived from an EMBL/GenBank/DDBJ whole genome shotgun (WGS) entry which is preliminary data.</text>
</comment>
<dbReference type="GO" id="GO:0007189">
    <property type="term" value="P:adenylate cyclase-activating G protein-coupled receptor signaling pathway"/>
    <property type="evidence" value="ECO:0007669"/>
    <property type="project" value="TreeGrafter"/>
</dbReference>
<dbReference type="Proteomes" id="UP000319731">
    <property type="component" value="Unassembled WGS sequence"/>
</dbReference>
<evidence type="ECO:0000256" key="3">
    <source>
        <dbReference type="ARBA" id="ARBA00022989"/>
    </source>
</evidence>